<feature type="domain" description="MAM" evidence="11">
    <location>
        <begin position="1518"/>
        <end position="1675"/>
    </location>
</feature>
<feature type="domain" description="MAM" evidence="11">
    <location>
        <begin position="268"/>
        <end position="426"/>
    </location>
</feature>
<dbReference type="PROSITE" id="PS50026">
    <property type="entry name" value="EGF_3"/>
    <property type="match status" value="1"/>
</dbReference>
<dbReference type="Ensembl" id="ENSAMET00000025374.1">
    <property type="protein sequence ID" value="ENSAMEP00000033624.1"/>
    <property type="gene ID" value="ENSAMEG00000027613.1"/>
</dbReference>
<comment type="subcellular location">
    <subcellularLocation>
        <location evidence="1">Membrane</location>
    </subcellularLocation>
</comment>
<dbReference type="InterPro" id="IPR002172">
    <property type="entry name" value="LDrepeatLR_classA_rpt"/>
</dbReference>
<evidence type="ECO:0000256" key="2">
    <source>
        <dbReference type="ARBA" id="ARBA00022737"/>
    </source>
</evidence>
<keyword evidence="9" id="KW-0732">Signal</keyword>
<feature type="disulfide bond" evidence="7">
    <location>
        <begin position="1489"/>
        <end position="1507"/>
    </location>
</feature>
<evidence type="ECO:0000256" key="7">
    <source>
        <dbReference type="PROSITE-ProRule" id="PRU00124"/>
    </source>
</evidence>
<dbReference type="SMART" id="SM00192">
    <property type="entry name" value="LDLa"/>
    <property type="match status" value="10"/>
</dbReference>
<protein>
    <submittedName>
        <fullName evidence="12">MAM and LDL receptor class A domain containing 1</fullName>
    </submittedName>
</protein>
<feature type="disulfide bond" evidence="7">
    <location>
        <begin position="1069"/>
        <end position="1084"/>
    </location>
</feature>
<feature type="domain" description="MAM" evidence="11">
    <location>
        <begin position="473"/>
        <end position="636"/>
    </location>
</feature>
<reference evidence="12 13" key="1">
    <citation type="journal article" date="2010" name="Nature">
        <title>The sequence and de novo assembly of the giant panda genome.</title>
        <authorList>
            <person name="Li R."/>
            <person name="Fan W."/>
            <person name="Tian G."/>
            <person name="Zhu H."/>
            <person name="He L."/>
            <person name="Cai J."/>
            <person name="Huang Q."/>
            <person name="Cai Q."/>
            <person name="Li B."/>
            <person name="Bai Y."/>
            <person name="Zhang Z."/>
            <person name="Zhang Y."/>
            <person name="Wang W."/>
            <person name="Li J."/>
            <person name="Wei F."/>
            <person name="Li H."/>
            <person name="Jian M."/>
            <person name="Li J."/>
            <person name="Zhang Z."/>
            <person name="Nielsen R."/>
            <person name="Li D."/>
            <person name="Gu W."/>
            <person name="Yang Z."/>
            <person name="Xuan Z."/>
            <person name="Ryder O.A."/>
            <person name="Leung F.C."/>
            <person name="Zhou Y."/>
            <person name="Cao J."/>
            <person name="Sun X."/>
            <person name="Fu Y."/>
            <person name="Fang X."/>
            <person name="Guo X."/>
            <person name="Wang B."/>
            <person name="Hou R."/>
            <person name="Shen F."/>
            <person name="Mu B."/>
            <person name="Ni P."/>
            <person name="Lin R."/>
            <person name="Qian W."/>
            <person name="Wang G."/>
            <person name="Yu C."/>
            <person name="Nie W."/>
            <person name="Wang J."/>
            <person name="Wu Z."/>
            <person name="Liang H."/>
            <person name="Min J."/>
            <person name="Wu Q."/>
            <person name="Cheng S."/>
            <person name="Ruan J."/>
            <person name="Wang M."/>
            <person name="Shi Z."/>
            <person name="Wen M."/>
            <person name="Liu B."/>
            <person name="Ren X."/>
            <person name="Zheng H."/>
            <person name="Dong D."/>
            <person name="Cook K."/>
            <person name="Shan G."/>
            <person name="Zhang H."/>
            <person name="Kosiol C."/>
            <person name="Xie X."/>
            <person name="Lu Z."/>
            <person name="Zheng H."/>
            <person name="Li Y."/>
            <person name="Steiner C.C."/>
            <person name="Lam T.T."/>
            <person name="Lin S."/>
            <person name="Zhang Q."/>
            <person name="Li G."/>
            <person name="Tian J."/>
            <person name="Gong T."/>
            <person name="Liu H."/>
            <person name="Zhang D."/>
            <person name="Fang L."/>
            <person name="Ye C."/>
            <person name="Zhang J."/>
            <person name="Hu W."/>
            <person name="Xu A."/>
            <person name="Ren Y."/>
            <person name="Zhang G."/>
            <person name="Bruford M.W."/>
            <person name="Li Q."/>
            <person name="Ma L."/>
            <person name="Guo Y."/>
            <person name="An N."/>
            <person name="Hu Y."/>
            <person name="Zheng Y."/>
            <person name="Shi Y."/>
            <person name="Li Z."/>
            <person name="Liu Q."/>
            <person name="Chen Y."/>
            <person name="Zhao J."/>
            <person name="Qu N."/>
            <person name="Zhao S."/>
            <person name="Tian F."/>
            <person name="Wang X."/>
            <person name="Wang H."/>
            <person name="Xu L."/>
            <person name="Liu X."/>
            <person name="Vinar T."/>
            <person name="Wang Y."/>
            <person name="Lam T.W."/>
            <person name="Yiu S.M."/>
            <person name="Liu S."/>
            <person name="Zhang H."/>
            <person name="Li D."/>
            <person name="Huang Y."/>
            <person name="Wang X."/>
            <person name="Yang G."/>
            <person name="Jiang Z."/>
            <person name="Wang J."/>
            <person name="Qin N."/>
            <person name="Li L."/>
            <person name="Li J."/>
            <person name="Bolund L."/>
            <person name="Kristiansen K."/>
            <person name="Wong G.K."/>
            <person name="Olson M."/>
            <person name="Zhang X."/>
            <person name="Li S."/>
            <person name="Yang H."/>
            <person name="Wang J."/>
            <person name="Wang J."/>
        </authorList>
    </citation>
    <scope>NUCLEOTIDE SEQUENCE [LARGE SCALE GENOMIC DNA]</scope>
</reference>
<dbReference type="InterPro" id="IPR013320">
    <property type="entry name" value="ConA-like_dom_sf"/>
</dbReference>
<evidence type="ECO:0000313" key="13">
    <source>
        <dbReference type="Proteomes" id="UP000008912"/>
    </source>
</evidence>
<dbReference type="CDD" id="cd00054">
    <property type="entry name" value="EGF_CA"/>
    <property type="match status" value="1"/>
</dbReference>
<feature type="domain" description="MAM" evidence="11">
    <location>
        <begin position="651"/>
        <end position="815"/>
    </location>
</feature>
<keyword evidence="13" id="KW-1185">Reference proteome</keyword>
<dbReference type="FunFam" id="4.10.400.10:FF:000135">
    <property type="entry name" value="LDL receptor protein 1, isoform G"/>
    <property type="match status" value="1"/>
</dbReference>
<accession>A0A7N5K263</accession>
<evidence type="ECO:0000256" key="9">
    <source>
        <dbReference type="SAM" id="SignalP"/>
    </source>
</evidence>
<dbReference type="SUPFAM" id="SSF57196">
    <property type="entry name" value="EGF/Laminin"/>
    <property type="match status" value="1"/>
</dbReference>
<feature type="chain" id="PRO_5031543236" evidence="9">
    <location>
        <begin position="32"/>
        <end position="2152"/>
    </location>
</feature>
<feature type="disulfide bond" evidence="7">
    <location>
        <begin position="1482"/>
        <end position="1494"/>
    </location>
</feature>
<keyword evidence="5" id="KW-0325">Glycoprotein</keyword>
<dbReference type="FunFam" id="4.10.400.10:FF:000186">
    <property type="entry name" value="MAM and LDL-receptor class A domain-containing protein 1"/>
    <property type="match status" value="1"/>
</dbReference>
<dbReference type="FunFam" id="2.60.120.200:FF:000182">
    <property type="entry name" value="MAM and LDL-receptor class A domain-containing protein 1"/>
    <property type="match status" value="1"/>
</dbReference>
<dbReference type="InterPro" id="IPR023415">
    <property type="entry name" value="LDLR_class-A_CS"/>
</dbReference>
<dbReference type="Gene3D" id="2.10.25.10">
    <property type="entry name" value="Laminin"/>
    <property type="match status" value="1"/>
</dbReference>
<evidence type="ECO:0000259" key="11">
    <source>
        <dbReference type="PROSITE" id="PS50060"/>
    </source>
</evidence>
<dbReference type="PANTHER" id="PTHR23282:SF140">
    <property type="entry name" value="MAM AND LDL-RECEPTOR CLASS A DOMAIN-CONTAINING PROTEIN 1"/>
    <property type="match status" value="1"/>
</dbReference>
<dbReference type="Proteomes" id="UP000008912">
    <property type="component" value="Unassembled WGS sequence"/>
</dbReference>
<dbReference type="CDD" id="cd00112">
    <property type="entry name" value="LDLa"/>
    <property type="match status" value="9"/>
</dbReference>
<feature type="domain" description="MAM" evidence="11">
    <location>
        <begin position="862"/>
        <end position="1023"/>
    </location>
</feature>
<proteinExistence type="predicted"/>
<dbReference type="GO" id="GO:0016020">
    <property type="term" value="C:membrane"/>
    <property type="evidence" value="ECO:0007669"/>
    <property type="project" value="UniProtKB-SubCell"/>
</dbReference>
<evidence type="ECO:0000256" key="3">
    <source>
        <dbReference type="ARBA" id="ARBA00023136"/>
    </source>
</evidence>
<evidence type="ECO:0000256" key="4">
    <source>
        <dbReference type="ARBA" id="ARBA00023157"/>
    </source>
</evidence>
<keyword evidence="4 6" id="KW-1015">Disulfide bond</keyword>
<dbReference type="InParanoid" id="A0A7N5K263"/>
<evidence type="ECO:0000256" key="6">
    <source>
        <dbReference type="PROSITE-ProRule" id="PRU00076"/>
    </source>
</evidence>
<dbReference type="PANTHER" id="PTHR23282">
    <property type="entry name" value="APICAL ENDOSOMAL GLYCOPROTEIN PRECURSOR"/>
    <property type="match status" value="1"/>
</dbReference>
<dbReference type="GeneTree" id="ENSGT00940000158809"/>
<dbReference type="PROSITE" id="PS00022">
    <property type="entry name" value="EGF_1"/>
    <property type="match status" value="1"/>
</dbReference>
<feature type="domain" description="MAM" evidence="11">
    <location>
        <begin position="1726"/>
        <end position="1888"/>
    </location>
</feature>
<sequence>MLFCLAEMLPFPRNEAFCFLWISCVFISAGAQQGTEGFQCGNGLSLPPDNVCDFTDQCGDKSDEQQCSNYERCDFENGLCSMTQDQSLQLGWTKRNGMTGLSLPFYDHNGDMSAHFLSLVSKVDSTSSDLRSRVFLPTNNQHTCQVTFYYFSSQMSGKLMAGLQTSCGGPIQHLWQNTAGLQNQWERNVMNIQSNQKFQVVFQGQIISTPEQDEVIAIDDISFSSGCLPANDEILPCPETLNMEQEPCHRDTSLCSSDSTDEGLRLYQVCGFEFDMCDWESETSAGQISWMRAKAREVPALQSTLQQDQSSDEGYYLWVGAKDASTLSQLESRAYLNSSVCRCLGKSCHLQFFYSMENSVLRVGLYNNKEEEIFWTYNTSTDRKWVKAEVVIPESLKTFKVILEGTILSQKGFIGLDQLWVYACALAPPRRLCLPDEFTCASGQCIAQESVCDSQQDCSDDSDEDPATCSNPLACGFESGFCGWEPFLTEDSRWEVMKGLASGENHLRDVDHTANTSRGSFIYFRSHQSPGVAKLGSPILTKALTASTPCQVQFWYHLSRHARLSVFTRTSLDGDSQKQGDLIGIAKSQWKQAKINLFVKAGESTLPFQLILEATVLSSDATVALDDISISEECEISNKSLPSTSRPKKVSKCDFEANSCGWFEAISGDNFDWVWNSRSNLSAEFEQQAPPWDHTHNTAQGHFMFILKKSRSLSQVAKLQSPTYSQAGPGCTLSFWFYNYGLSVGAAELQLHVENSSDPTVLWRVLYNQGNQWSQATVQLGRLTQPFHLSLDKVSLGIYDGVSAIDDIRFENCSLPLPVESCKEPDFFWCRHSKACIDKLLLCDLVDDCGDRTDEDDCVPELQCNFESGICNWEQDTEDDFDWTRKHGPTSTLNTGPMKDNTLGTAEGHYLYIESSEPQVFQNRAALLSPILNTTHAKGCTFRFYYHMFGKHIYRLAIYQRIWSNTRGQLLWQIFGNQGNRWIRKHLSVSSRQPFQILVEASVGDGFTGDIAIDDLSFIDCSLYPGNLPVDLPTPPEMSAPVTLPPHNCTDDEFVCRSDGHCVEKIQKCDFRYDCPDQSDELFCATNVCSFEKGSLCQWYQPISENLIQDSNTFRWRLGNGISIHHGEENRRPSVDHTTNTTDGWYLYADSSNGRFGDTADILTPLISRMGPKCTLVFWTHMNGVTVGSLQVLSKKDNVTSKLWAQRGQQGAQWKKVEVFLGVQSHIQIIFRAKRGISYMGDVAVDDISFQDCPPLLSPDRKCTAEEFTCANKQCITKDKLCDFVDDCADNSDESTFICSTSSVRCDFEFDLCSWEQEQDDDFDWNLKASSIPAIGTEPVADHTLRNSSGQYIFIKSFFPQQPMRAARISSPVISRKSKNCKIIFHYHMYGNGIGALTLIQVSVSNQTKVLLNLTVEQGNFWQRKELSLSGDEDFQLKFEGRVGKGHRGDIALDDIVLTKGCLISHYSIKEELTAPLPTGSCPPGYRECQNGQCYQPEQSCNFVDDCGDDTDENECGTSCTFENGWCGWQNSLAENFDWALGNGSHQSLRPPKDHTLGNKNGHFLYLEATPVGLRGEEAHLKSAMWQESSAACTLSFWYFISARATGAFQILIKTEKGLTKVWQESEQNSGDHWQRAVILLGKLRNFEVIFQGIRTRDLGGGAAIDDIEFKNCMTVGETSESCPEATDFLCHDKKCVASHLVCDYKPDCSDRSDEAHCGHYTSTAGSCNFETTSGNWTTACGLTQDDLGWAIGTRIPVEALNPDFDHTPGNGQHFLYINSSRPQEGHTARISTSQYFPASLGMCTVRFWFYMVDPRSMGVLKVYTIEESGLNILVWSVIGNKRTGWMYGHVPLSSNSAFKVAFEADLAGEEDIFIALDDITFTPECVFGGPVAPQPSPCEADQFSCIYTLQCVPLLGKCNGQEDCIDGSDEMACALSPPPQHCGKMEFQCWSNECIPSLLLCDGVPDCHFNEDEAGCPNGSCSDGALMCTSSNSCIPVHERCDGLANCMDFQLDESSCSECPLGYCRNGGNCVVEKNGPVCRCGQGWKGNRCHIKVNPSPADFTYTQNNIWTLLGIGLAFLMIHIAVTVVCFLANRKVPARKAKGTVNCAFVNPVYGNWSDPEKTESSVYSFSNPLYGTRTGCLETISNHLK</sequence>
<feature type="disulfide bond" evidence="7">
    <location>
        <begin position="1919"/>
        <end position="1934"/>
    </location>
</feature>
<keyword evidence="8" id="KW-0812">Transmembrane</keyword>
<dbReference type="InterPro" id="IPR036055">
    <property type="entry name" value="LDL_receptor-like_sf"/>
</dbReference>
<evidence type="ECO:0000256" key="8">
    <source>
        <dbReference type="SAM" id="Phobius"/>
    </source>
</evidence>
<dbReference type="PRINTS" id="PR00261">
    <property type="entry name" value="LDLRECEPTOR"/>
</dbReference>
<dbReference type="FunFam" id="4.10.400.10:FF:000182">
    <property type="entry name" value="MAM and LDL-receptor class A domain-containing protein 1"/>
    <property type="match status" value="1"/>
</dbReference>
<feature type="domain" description="EGF-like" evidence="10">
    <location>
        <begin position="2019"/>
        <end position="2053"/>
    </location>
</feature>
<dbReference type="PROSITE" id="PS01186">
    <property type="entry name" value="EGF_2"/>
    <property type="match status" value="1"/>
</dbReference>
<feature type="disulfide bond" evidence="7">
    <location>
        <begin position="1263"/>
        <end position="1275"/>
    </location>
</feature>
<feature type="disulfide bond" evidence="7">
    <location>
        <begin position="52"/>
        <end position="67"/>
    </location>
</feature>
<dbReference type="SUPFAM" id="SSF49899">
    <property type="entry name" value="Concanavalin A-like lectins/glucanases"/>
    <property type="match status" value="9"/>
</dbReference>
<feature type="disulfide bond" evidence="7">
    <location>
        <begin position="1950"/>
        <end position="1968"/>
    </location>
</feature>
<dbReference type="GO" id="GO:0042632">
    <property type="term" value="P:cholesterol homeostasis"/>
    <property type="evidence" value="ECO:0007669"/>
    <property type="project" value="Ensembl"/>
</dbReference>
<dbReference type="PROSITE" id="PS50068">
    <property type="entry name" value="LDLRA_2"/>
    <property type="match status" value="10"/>
</dbReference>
<feature type="disulfide bond" evidence="7">
    <location>
        <begin position="40"/>
        <end position="58"/>
    </location>
</feature>
<feature type="disulfide bond" evidence="7">
    <location>
        <begin position="1703"/>
        <end position="1718"/>
    </location>
</feature>
<dbReference type="CDD" id="cd06263">
    <property type="entry name" value="MAM"/>
    <property type="match status" value="8"/>
</dbReference>
<organism evidence="12 13">
    <name type="scientific">Ailuropoda melanoleuca</name>
    <name type="common">Giant panda</name>
    <dbReference type="NCBI Taxonomy" id="9646"/>
    <lineage>
        <taxon>Eukaryota</taxon>
        <taxon>Metazoa</taxon>
        <taxon>Chordata</taxon>
        <taxon>Craniata</taxon>
        <taxon>Vertebrata</taxon>
        <taxon>Euteleostomi</taxon>
        <taxon>Mammalia</taxon>
        <taxon>Eutheria</taxon>
        <taxon>Laurasiatheria</taxon>
        <taxon>Carnivora</taxon>
        <taxon>Caniformia</taxon>
        <taxon>Ursidae</taxon>
        <taxon>Ailuropoda</taxon>
    </lineage>
</organism>
<feature type="disulfide bond" evidence="7">
    <location>
        <begin position="843"/>
        <end position="858"/>
    </location>
</feature>
<dbReference type="InterPro" id="IPR000742">
    <property type="entry name" value="EGF"/>
</dbReference>
<dbReference type="Gene3D" id="4.10.400.10">
    <property type="entry name" value="Low-density Lipoprotein Receptor"/>
    <property type="match status" value="10"/>
</dbReference>
<evidence type="ECO:0000259" key="10">
    <source>
        <dbReference type="PROSITE" id="PS50026"/>
    </source>
</evidence>
<dbReference type="InterPro" id="IPR051560">
    <property type="entry name" value="MAM_domain-containing"/>
</dbReference>
<dbReference type="Pfam" id="PF00629">
    <property type="entry name" value="MAM"/>
    <property type="match status" value="9"/>
</dbReference>
<feature type="domain" description="MAM" evidence="11">
    <location>
        <begin position="1087"/>
        <end position="1255"/>
    </location>
</feature>
<reference evidence="12" key="3">
    <citation type="submission" date="2025-09" db="UniProtKB">
        <authorList>
            <consortium name="Ensembl"/>
        </authorList>
    </citation>
    <scope>IDENTIFICATION</scope>
</reference>
<dbReference type="Gene3D" id="2.60.120.200">
    <property type="match status" value="9"/>
</dbReference>
<dbReference type="SMART" id="SM00137">
    <property type="entry name" value="MAM"/>
    <property type="match status" value="9"/>
</dbReference>
<dbReference type="Pfam" id="PF00057">
    <property type="entry name" value="Ldl_recept_a"/>
    <property type="match status" value="5"/>
</dbReference>
<dbReference type="SUPFAM" id="SSF57424">
    <property type="entry name" value="LDL receptor-like module"/>
    <property type="match status" value="9"/>
</dbReference>
<feature type="signal peptide" evidence="9">
    <location>
        <begin position="1"/>
        <end position="31"/>
    </location>
</feature>
<feature type="disulfide bond" evidence="7">
    <location>
        <begin position="440"/>
        <end position="458"/>
    </location>
</feature>
<name>A0A7N5K263_AILME</name>
<evidence type="ECO:0000256" key="5">
    <source>
        <dbReference type="ARBA" id="ARBA00023180"/>
    </source>
</evidence>
<feature type="transmembrane region" description="Helical" evidence="8">
    <location>
        <begin position="2070"/>
        <end position="2094"/>
    </location>
</feature>
<dbReference type="SMART" id="SM00181">
    <property type="entry name" value="EGF"/>
    <property type="match status" value="1"/>
</dbReference>
<dbReference type="FunFam" id="4.10.400.10:FF:000067">
    <property type="entry name" value="Serine peptidase inhibitor, Kunitz type 1"/>
    <property type="match status" value="1"/>
</dbReference>
<dbReference type="PROSITE" id="PS50060">
    <property type="entry name" value="MAM_2"/>
    <property type="match status" value="9"/>
</dbReference>
<feature type="disulfide bond" evidence="7">
    <location>
        <begin position="433"/>
        <end position="445"/>
    </location>
</feature>
<keyword evidence="2" id="KW-0677">Repeat</keyword>
<reference evidence="12" key="2">
    <citation type="submission" date="2025-08" db="UniProtKB">
        <authorList>
            <consortium name="Ensembl"/>
        </authorList>
    </citation>
    <scope>IDENTIFICATION</scope>
</reference>
<dbReference type="FunFam" id="2.10.25.10:FF:000975">
    <property type="entry name" value="MAM and LDL-receptor class A domain-containing protein 1"/>
    <property type="match status" value="1"/>
</dbReference>
<keyword evidence="6" id="KW-0245">EGF-like domain</keyword>
<feature type="domain" description="MAM" evidence="11">
    <location>
        <begin position="1304"/>
        <end position="1464"/>
    </location>
</feature>
<feature type="disulfide bond" evidence="7">
    <location>
        <begin position="1501"/>
        <end position="1516"/>
    </location>
</feature>
<feature type="domain" description="MAM" evidence="11">
    <location>
        <begin position="71"/>
        <end position="229"/>
    </location>
</feature>
<gene>
    <name evidence="12" type="primary">MALRD1</name>
</gene>
<keyword evidence="3 8" id="KW-0472">Membrane</keyword>
<keyword evidence="8" id="KW-1133">Transmembrane helix</keyword>
<dbReference type="GO" id="GO:0070858">
    <property type="term" value="P:negative regulation of bile acid biosynthetic process"/>
    <property type="evidence" value="ECO:0007669"/>
    <property type="project" value="Ensembl"/>
</dbReference>
<dbReference type="InterPro" id="IPR000998">
    <property type="entry name" value="MAM_dom"/>
</dbReference>
<feature type="disulfide bond" evidence="7">
    <location>
        <begin position="1691"/>
        <end position="1709"/>
    </location>
</feature>
<feature type="disulfide bond" evidence="7">
    <location>
        <begin position="1943"/>
        <end position="1955"/>
    </location>
</feature>
<comment type="caution">
    <text evidence="6">Lacks conserved residue(s) required for the propagation of feature annotation.</text>
</comment>
<dbReference type="GO" id="GO:0005794">
    <property type="term" value="C:Golgi apparatus"/>
    <property type="evidence" value="ECO:0007669"/>
    <property type="project" value="Ensembl"/>
</dbReference>
<feature type="disulfide bond" evidence="7">
    <location>
        <begin position="1962"/>
        <end position="1977"/>
    </location>
</feature>
<dbReference type="PROSITE" id="PS01209">
    <property type="entry name" value="LDLRA_1"/>
    <property type="match status" value="7"/>
</dbReference>
<feature type="disulfide bond" evidence="6">
    <location>
        <begin position="2043"/>
        <end position="2052"/>
    </location>
</feature>
<evidence type="ECO:0000313" key="12">
    <source>
        <dbReference type="Ensembl" id="ENSAMEP00000033624.1"/>
    </source>
</evidence>
<feature type="disulfide bond" evidence="7">
    <location>
        <begin position="1270"/>
        <end position="1288"/>
    </location>
</feature>
<evidence type="ECO:0000256" key="1">
    <source>
        <dbReference type="ARBA" id="ARBA00004370"/>
    </source>
</evidence>